<organism evidence="1 2">
    <name type="scientific">Bradyrhizobium quebecense</name>
    <dbReference type="NCBI Taxonomy" id="2748629"/>
    <lineage>
        <taxon>Bacteria</taxon>
        <taxon>Pseudomonadati</taxon>
        <taxon>Pseudomonadota</taxon>
        <taxon>Alphaproteobacteria</taxon>
        <taxon>Hyphomicrobiales</taxon>
        <taxon>Nitrobacteraceae</taxon>
        <taxon>Bradyrhizobium</taxon>
    </lineage>
</organism>
<name>A0ACD3V078_9BRAD</name>
<sequence>MLNGQVLVLPMMRIPTTRPWSAEQWLLGGMVLALAATCIGLLLGPQPAASAHLIALALLIASLAAALLMMGVVARTHRQMEAMLRGRASGEERAVEALRNSEAQWKEVFEHNPVMYFMVDATGLVLSVNTFGAAQLGYTADELLGQSVLRVFAAEDHQTVQRNVAACLDNIGQTHNWEIRKVRKDGSRLWVRENAKAVRRQDDRLIVLIACEDITERKQAENALQQSEMYLSEAQRLSHTGSFGWHVASGEVIWSEETFRIFGFDRAPSIKHATVLQRIHPDDRTRVQRTVDSASLDGKNFEHGYRLLMPDGAIKYVHARAHAVTTPSGDTEFIGAVTDVTARKRAEAELHEAQTNLAHVTRVTALGELAASIAHEVNQPLAAVVANAAACLRWLDRAAPDLNEARGAVRSIISDGNRAGEVIQRVRALMNKTTGQMAPLDINEAINEVIGLVQHELQSHLVSLQLDLAAALPPVVADRIQLQQVILNLVVNGIEAMQPVTDRPRELVIRTRHDDAGQILVTVTDCGVGVATENAERLFDAFYTTKASGMGMGLSICRSIVEAHRGRLSVSRNIGPGTTFQFTLPLRQEDHAW</sequence>
<accession>A0ACD3V078</accession>
<evidence type="ECO:0000313" key="1">
    <source>
        <dbReference type="EMBL" id="UGX99776.1"/>
    </source>
</evidence>
<evidence type="ECO:0000313" key="2">
    <source>
        <dbReference type="Proteomes" id="UP000692816"/>
    </source>
</evidence>
<dbReference type="EMBL" id="CP088282">
    <property type="protein sequence ID" value="UGX99776.1"/>
    <property type="molecule type" value="Genomic_DNA"/>
</dbReference>
<protein>
    <submittedName>
        <fullName evidence="1">PAS domain S-box protein</fullName>
    </submittedName>
</protein>
<dbReference type="Proteomes" id="UP000692816">
    <property type="component" value="Chromosome"/>
</dbReference>
<proteinExistence type="predicted"/>
<reference evidence="1 2" key="1">
    <citation type="journal article" date="2021" name="Int. J. Syst. Evol. Microbiol.">
        <title>Bradyrhizobium septentrionale sp. nov. (sv. septentrionale) and Bradyrhizobium quebecense sp. nov. (sv. septentrionale) associated with legumes native to Canada possess rearranged symbiosis genes and numerous insertion sequences.</title>
        <authorList>
            <person name="Bromfield E.S.P."/>
            <person name="Cloutier S."/>
        </authorList>
    </citation>
    <scope>NUCLEOTIDE SEQUENCE [LARGE SCALE GENOMIC DNA]</scope>
    <source>
        <strain evidence="1 2">12S5</strain>
    </source>
</reference>
<gene>
    <name evidence="1" type="ORF">J4P68_0020825</name>
</gene>
<keyword evidence="2" id="KW-1185">Reference proteome</keyword>